<keyword evidence="3" id="KW-0804">Transcription</keyword>
<dbReference type="InterPro" id="IPR011006">
    <property type="entry name" value="CheY-like_superfamily"/>
</dbReference>
<dbReference type="RefSeq" id="WP_155609492.1">
    <property type="nucleotide sequence ID" value="NZ_WNZW01000001.1"/>
</dbReference>
<dbReference type="InterPro" id="IPR009057">
    <property type="entry name" value="Homeodomain-like_sf"/>
</dbReference>
<dbReference type="SMART" id="SM00448">
    <property type="entry name" value="REC"/>
    <property type="match status" value="1"/>
</dbReference>
<keyword evidence="2" id="KW-0238">DNA-binding</keyword>
<dbReference type="EMBL" id="WNZW01000001">
    <property type="protein sequence ID" value="MUG44074.1"/>
    <property type="molecule type" value="Genomic_DNA"/>
</dbReference>
<name>A0A7X2YZP2_9BACL</name>
<dbReference type="PROSITE" id="PS01124">
    <property type="entry name" value="HTH_ARAC_FAMILY_2"/>
    <property type="match status" value="1"/>
</dbReference>
<keyword evidence="1" id="KW-0805">Transcription regulation</keyword>
<dbReference type="Gene3D" id="3.40.50.2300">
    <property type="match status" value="1"/>
</dbReference>
<dbReference type="InterPro" id="IPR018060">
    <property type="entry name" value="HTH_AraC"/>
</dbReference>
<organism evidence="7 8">
    <name type="scientific">Paenibacillus woosongensis</name>
    <dbReference type="NCBI Taxonomy" id="307580"/>
    <lineage>
        <taxon>Bacteria</taxon>
        <taxon>Bacillati</taxon>
        <taxon>Bacillota</taxon>
        <taxon>Bacilli</taxon>
        <taxon>Bacillales</taxon>
        <taxon>Paenibacillaceae</taxon>
        <taxon>Paenibacillus</taxon>
    </lineage>
</organism>
<dbReference type="SUPFAM" id="SSF46689">
    <property type="entry name" value="Homeodomain-like"/>
    <property type="match status" value="2"/>
</dbReference>
<dbReference type="Pfam" id="PF12833">
    <property type="entry name" value="HTH_18"/>
    <property type="match status" value="1"/>
</dbReference>
<dbReference type="OrthoDB" id="2666291at2"/>
<protein>
    <submittedName>
        <fullName evidence="7">Response regulator</fullName>
    </submittedName>
</protein>
<feature type="modified residue" description="4-aspartylphosphate" evidence="4">
    <location>
        <position position="56"/>
    </location>
</feature>
<sequence length="256" mass="29807">MTCRLLIADDEHMISESLSTMDEWAERDVDVVGTAANGREVMDWLERTHIDLLITDIQMPDMNGLELMEHLHKHRPDIHMIVISGYEEFDYVKKAMKYRAAGYVLKPIDTDELLAIVDDILATETPRQASTEEADPELVPMTYHENVVERAITFMHDHLDNDISLKDAAEQFHLTTQYFGQVFKSVTGQTFLSFLTQIRMEKACELLRNPELTQYAVGEMVGYKDSRYFSKVFHKTYGMTPRDYRRQLMKKKRCDL</sequence>
<dbReference type="Pfam" id="PF00072">
    <property type="entry name" value="Response_reg"/>
    <property type="match status" value="1"/>
</dbReference>
<dbReference type="GO" id="GO:0003700">
    <property type="term" value="F:DNA-binding transcription factor activity"/>
    <property type="evidence" value="ECO:0007669"/>
    <property type="project" value="InterPro"/>
</dbReference>
<dbReference type="CDD" id="cd17536">
    <property type="entry name" value="REC_YesN-like"/>
    <property type="match status" value="1"/>
</dbReference>
<evidence type="ECO:0000259" key="5">
    <source>
        <dbReference type="PROSITE" id="PS01124"/>
    </source>
</evidence>
<evidence type="ECO:0000256" key="1">
    <source>
        <dbReference type="ARBA" id="ARBA00023015"/>
    </source>
</evidence>
<comment type="caution">
    <text evidence="7">The sequence shown here is derived from an EMBL/GenBank/DDBJ whole genome shotgun (WGS) entry which is preliminary data.</text>
</comment>
<dbReference type="Proteomes" id="UP000447876">
    <property type="component" value="Unassembled WGS sequence"/>
</dbReference>
<accession>A0A7X2YZP2</accession>
<evidence type="ECO:0000259" key="6">
    <source>
        <dbReference type="PROSITE" id="PS50110"/>
    </source>
</evidence>
<dbReference type="PANTHER" id="PTHR43280">
    <property type="entry name" value="ARAC-FAMILY TRANSCRIPTIONAL REGULATOR"/>
    <property type="match status" value="1"/>
</dbReference>
<evidence type="ECO:0000256" key="3">
    <source>
        <dbReference type="ARBA" id="ARBA00023163"/>
    </source>
</evidence>
<evidence type="ECO:0000313" key="8">
    <source>
        <dbReference type="Proteomes" id="UP000447876"/>
    </source>
</evidence>
<dbReference type="GO" id="GO:0043565">
    <property type="term" value="F:sequence-specific DNA binding"/>
    <property type="evidence" value="ECO:0007669"/>
    <property type="project" value="InterPro"/>
</dbReference>
<evidence type="ECO:0000256" key="4">
    <source>
        <dbReference type="PROSITE-ProRule" id="PRU00169"/>
    </source>
</evidence>
<dbReference type="SUPFAM" id="SSF52172">
    <property type="entry name" value="CheY-like"/>
    <property type="match status" value="1"/>
</dbReference>
<dbReference type="PROSITE" id="PS50110">
    <property type="entry name" value="RESPONSE_REGULATORY"/>
    <property type="match status" value="1"/>
</dbReference>
<dbReference type="AlphaFoldDB" id="A0A7X2YZP2"/>
<evidence type="ECO:0000313" key="7">
    <source>
        <dbReference type="EMBL" id="MUG44074.1"/>
    </source>
</evidence>
<gene>
    <name evidence="7" type="ORF">GNP95_03540</name>
</gene>
<keyword evidence="4" id="KW-0597">Phosphoprotein</keyword>
<proteinExistence type="predicted"/>
<dbReference type="SMART" id="SM00342">
    <property type="entry name" value="HTH_ARAC"/>
    <property type="match status" value="1"/>
</dbReference>
<dbReference type="Gene3D" id="1.10.10.60">
    <property type="entry name" value="Homeodomain-like"/>
    <property type="match status" value="2"/>
</dbReference>
<dbReference type="PANTHER" id="PTHR43280:SF2">
    <property type="entry name" value="HTH-TYPE TRANSCRIPTIONAL REGULATOR EXSA"/>
    <property type="match status" value="1"/>
</dbReference>
<reference evidence="7 8" key="1">
    <citation type="submission" date="2019-11" db="EMBL/GenBank/DDBJ databases">
        <title>Draft genome sequences of five Paenibacillus species of dairy origin.</title>
        <authorList>
            <person name="Olajide A.M."/>
            <person name="Chen S."/>
            <person name="Lapointe G."/>
        </authorList>
    </citation>
    <scope>NUCLEOTIDE SEQUENCE [LARGE SCALE GENOMIC DNA]</scope>
    <source>
        <strain evidence="7 8">12CR55</strain>
    </source>
</reference>
<feature type="domain" description="HTH araC/xylS-type" evidence="5">
    <location>
        <begin position="149"/>
        <end position="247"/>
    </location>
</feature>
<evidence type="ECO:0000256" key="2">
    <source>
        <dbReference type="ARBA" id="ARBA00023125"/>
    </source>
</evidence>
<dbReference type="GO" id="GO:0000160">
    <property type="term" value="P:phosphorelay signal transduction system"/>
    <property type="evidence" value="ECO:0007669"/>
    <property type="project" value="InterPro"/>
</dbReference>
<feature type="domain" description="Response regulatory" evidence="6">
    <location>
        <begin position="4"/>
        <end position="121"/>
    </location>
</feature>
<dbReference type="InterPro" id="IPR001789">
    <property type="entry name" value="Sig_transdc_resp-reg_receiver"/>
</dbReference>